<evidence type="ECO:0000256" key="2">
    <source>
        <dbReference type="ARBA" id="ARBA00022692"/>
    </source>
</evidence>
<dbReference type="GO" id="GO:0009403">
    <property type="term" value="P:toxin biosynthetic process"/>
    <property type="evidence" value="ECO:0007669"/>
    <property type="project" value="InterPro"/>
</dbReference>
<dbReference type="GO" id="GO:0016020">
    <property type="term" value="C:membrane"/>
    <property type="evidence" value="ECO:0007669"/>
    <property type="project" value="UniProtKB-SubCell"/>
</dbReference>
<name>A0A371BIX7_9SPHN</name>
<dbReference type="OrthoDB" id="9806894at2"/>
<dbReference type="RefSeq" id="WP_115549097.1">
    <property type="nucleotide sequence ID" value="NZ_QRGP01000001.1"/>
</dbReference>
<reference evidence="7" key="1">
    <citation type="submission" date="2018-08" db="EMBL/GenBank/DDBJ databases">
        <authorList>
            <person name="Kim S.-J."/>
            <person name="Jung G.-Y."/>
        </authorList>
    </citation>
    <scope>NUCLEOTIDE SEQUENCE [LARGE SCALE GENOMIC DNA]</scope>
    <source>
        <strain evidence="7">GY_G</strain>
    </source>
</reference>
<evidence type="ECO:0000313" key="6">
    <source>
        <dbReference type="EMBL" id="RDV07552.1"/>
    </source>
</evidence>
<dbReference type="AlphaFoldDB" id="A0A371BIX7"/>
<dbReference type="InterPro" id="IPR003825">
    <property type="entry name" value="Colicin-V_CvpA"/>
</dbReference>
<evidence type="ECO:0000256" key="4">
    <source>
        <dbReference type="ARBA" id="ARBA00023136"/>
    </source>
</evidence>
<proteinExistence type="predicted"/>
<dbReference type="PANTHER" id="PTHR36926:SF1">
    <property type="entry name" value="COLICIN V PRODUCTION PROTEIN"/>
    <property type="match status" value="1"/>
</dbReference>
<dbReference type="EMBL" id="QRGP01000001">
    <property type="protein sequence ID" value="RDV07552.1"/>
    <property type="molecule type" value="Genomic_DNA"/>
</dbReference>
<feature type="transmembrane region" description="Helical" evidence="5">
    <location>
        <begin position="60"/>
        <end position="82"/>
    </location>
</feature>
<keyword evidence="3 5" id="KW-1133">Transmembrane helix</keyword>
<keyword evidence="7" id="KW-1185">Reference proteome</keyword>
<organism evidence="6 7">
    <name type="scientific">Sphingorhabdus pulchriflava</name>
    <dbReference type="NCBI Taxonomy" id="2292257"/>
    <lineage>
        <taxon>Bacteria</taxon>
        <taxon>Pseudomonadati</taxon>
        <taxon>Pseudomonadota</taxon>
        <taxon>Alphaproteobacteria</taxon>
        <taxon>Sphingomonadales</taxon>
        <taxon>Sphingomonadaceae</taxon>
        <taxon>Sphingorhabdus</taxon>
    </lineage>
</organism>
<accession>A0A371BIX7</accession>
<feature type="transmembrane region" description="Helical" evidence="5">
    <location>
        <begin position="28"/>
        <end position="48"/>
    </location>
</feature>
<dbReference type="Proteomes" id="UP000263833">
    <property type="component" value="Unassembled WGS sequence"/>
</dbReference>
<feature type="transmembrane region" description="Helical" evidence="5">
    <location>
        <begin position="6"/>
        <end position="21"/>
    </location>
</feature>
<comment type="subcellular location">
    <subcellularLocation>
        <location evidence="1">Membrane</location>
        <topology evidence="1">Multi-pass membrane protein</topology>
    </subcellularLocation>
</comment>
<evidence type="ECO:0000256" key="1">
    <source>
        <dbReference type="ARBA" id="ARBA00004141"/>
    </source>
</evidence>
<comment type="caution">
    <text evidence="6">The sequence shown here is derived from an EMBL/GenBank/DDBJ whole genome shotgun (WGS) entry which is preliminary data.</text>
</comment>
<gene>
    <name evidence="6" type="ORF">DXH95_09525</name>
</gene>
<dbReference type="PANTHER" id="PTHR36926">
    <property type="entry name" value="COLICIN V PRODUCTION PROTEIN"/>
    <property type="match status" value="1"/>
</dbReference>
<protein>
    <submittedName>
        <fullName evidence="6">CvpA family protein</fullName>
    </submittedName>
</protein>
<keyword evidence="4 5" id="KW-0472">Membrane</keyword>
<keyword evidence="2 5" id="KW-0812">Transmembrane</keyword>
<evidence type="ECO:0000313" key="7">
    <source>
        <dbReference type="Proteomes" id="UP000263833"/>
    </source>
</evidence>
<dbReference type="Pfam" id="PF02674">
    <property type="entry name" value="Colicin_V"/>
    <property type="match status" value="1"/>
</dbReference>
<evidence type="ECO:0000256" key="3">
    <source>
        <dbReference type="ARBA" id="ARBA00022989"/>
    </source>
</evidence>
<evidence type="ECO:0000256" key="5">
    <source>
        <dbReference type="SAM" id="Phobius"/>
    </source>
</evidence>
<sequence length="174" mass="18635">MTAFDIIVLFLLGTGAIFGFMRGFTQEVLLLSVWVLVVAAIRFLHAPAAEWLYGPVGTDAGAAVLAFLAIAIVTYVGGRLIARKIGEKSRKSALGPFDRVLGFGFGAVKGLIGATLLFLLLVMLFEVAYGGDSKRPEWMTASRTYPLLNASGDALSSFIRERQQDNDDEGSDAG</sequence>
<feature type="transmembrane region" description="Helical" evidence="5">
    <location>
        <begin position="103"/>
        <end position="125"/>
    </location>
</feature>
<dbReference type="InterPro" id="IPR052719">
    <property type="entry name" value="CvpA-like"/>
</dbReference>